<dbReference type="Pfam" id="PF23240">
    <property type="entry name" value="HAT_PRP39_N"/>
    <property type="match status" value="1"/>
</dbReference>
<dbReference type="PANTHER" id="PTHR13872:SF1">
    <property type="entry name" value="DOLICHYL-DIPHOSPHOOLIGOSACCHARIDE--PROTEIN GLYCOSYLTRANSFERASE SUBUNIT STT3B"/>
    <property type="match status" value="1"/>
</dbReference>
<feature type="compositionally biased region" description="Basic and acidic residues" evidence="20">
    <location>
        <begin position="1256"/>
        <end position="1277"/>
    </location>
</feature>
<dbReference type="GO" id="GO:0046872">
    <property type="term" value="F:metal ion binding"/>
    <property type="evidence" value="ECO:0007669"/>
    <property type="project" value="UniProtKB-KW"/>
</dbReference>
<evidence type="ECO:0000256" key="13">
    <source>
        <dbReference type="ARBA" id="ARBA00022884"/>
    </source>
</evidence>
<feature type="transmembrane region" description="Helical" evidence="21">
    <location>
        <begin position="264"/>
        <end position="282"/>
    </location>
</feature>
<comment type="similarity">
    <text evidence="5">Belongs to the STT3 family.</text>
</comment>
<evidence type="ECO:0000256" key="2">
    <source>
        <dbReference type="ARBA" id="ARBA00001946"/>
    </source>
</evidence>
<dbReference type="Pfam" id="PF21436">
    <property type="entry name" value="STT3-PglB_core"/>
    <property type="match status" value="1"/>
</dbReference>
<dbReference type="PROSITE" id="PS50102">
    <property type="entry name" value="RRM"/>
    <property type="match status" value="2"/>
</dbReference>
<evidence type="ECO:0000256" key="15">
    <source>
        <dbReference type="ARBA" id="ARBA00023136"/>
    </source>
</evidence>
<feature type="transmembrane region" description="Helical" evidence="21">
    <location>
        <begin position="406"/>
        <end position="426"/>
    </location>
</feature>
<dbReference type="Pfam" id="PF02516">
    <property type="entry name" value="STT3"/>
    <property type="match status" value="1"/>
</dbReference>
<feature type="region of interest" description="Disordered" evidence="20">
    <location>
        <begin position="1254"/>
        <end position="1277"/>
    </location>
</feature>
<dbReference type="InterPro" id="IPR011990">
    <property type="entry name" value="TPR-like_helical_dom_sf"/>
</dbReference>
<dbReference type="Proteomes" id="UP000327044">
    <property type="component" value="Unassembled WGS sequence"/>
</dbReference>
<dbReference type="UniPathway" id="UPA00378"/>
<keyword evidence="10" id="KW-0479">Metal-binding</keyword>
<keyword evidence="12" id="KW-0460">Magnesium</keyword>
<comment type="subcellular location">
    <subcellularLocation>
        <location evidence="3">Endoplasmic reticulum membrane</location>
        <topology evidence="3">Multi-pass membrane protein</topology>
    </subcellularLocation>
</comment>
<sequence>MLKINSKTGLSSLIIFTVLLLAWVAGFSSRLFAVIRFESIIHEFDPWFNYRATAYMVENGFYQFLNWFDERAWYPLGRIVGGTVYPGLMITSGSIHYVLHLLNIDVHIRDVCVFLAPIFSGLTAISTYLLTKELWSAGAGLFAACFIAIVPGYISRSVAGSYDNEGIAIFALQFTYYLWVKSVKTGSIFWSCMTALSYFYMVSAWGGYVFIINLIPLHVFVLLLMGRYSNRLFTSYTTFYILGLLFSMQIPFVGFQPIRTSEHMAASGVFALIIAVAVLKYLQSVLSKAEFKSLFIVGASISAGVVFLTVVVLTYAGYVAPWSGRFYSLWDTAYAKIHIPIIASVSEHQPTTWFSFFFDLHVLITTFPAGLWYCIKNINDERVFVVLYALSAVYFAGVMVRLMLTLTPVVCMLSGIAFSVLFDLFLREEDTPRSSESDVDDEQTVSSNRRLYDKAGRVPKMKHEQVKESDGIGANLRSIIIIVMLLLLMLFAVHCTWVTSNAYSSPSIVLASYGNDGSRQILDDFREAYYWLSQNTADDATVMSWWDYGYQIAGMANRTTLVDNNTWNNSHIALVGKAMSSNESAAYEIMTSLGVDYVLVIFGGVIGYSGDDINKFLWMVRIAEGEHPKDIREADYFTEHGEFRVDAEGSPTLLNCLMYKLSYYRFGEVRLDYRNPGGYDRTRGAVIGNKDINLTYLEEAYTTEHWLVRIYRVKKPDEFNRPKIPFSKRIVKTQNFVSKKCNELWEEEDGLVPMGDNDKMVTSDDDELSSSDGEDKELEDRATALEGELANNKYLYEVHLEVVEIYRKLGDIKSMREAYNRFSEYFPLTSTIWLAWIKDEVKLATSSSEKKHVLTLFERAVKDYLSVDVWLEYIQYTLGNCELEETYKVLEKGLSTAGLHANQGSLLWDLLRELELTQLGLHEELSDKWKQQVVKVVDAFKRQLSVPLMHMESCYAEWNEWVQRLPSDYTLDLKPVEWGYQQALKTLKTYQPFEDQLLTEQDDEALYGTYKDYIKVTKNPVTIVCLYERAVAQLSLHTSLWNDYCLYAMSLGDLSDEVSKKAVRNCPWSEELWITRMRILEHNKCDEQPVTQCLEQGLVSIAPSPGLNLWLAYIEFIRRSSTAPEHLHKIITQGAEHLGETGDPTFKLLRLQAKLHARADNMTEARHIWSSILQYPSNKELANVWLEYIALEKQYGNAQQLRSLYQRAIAKCTDWPQFIAEDWQMYERECGTLQDMLKCEDKCKHINKTIVQQSVSEEKPVESKKRSRPQDGNDPKIKRLKISDELEIKPFKKNVTVADINTDTSVFVSNMRSSVTDEDLKKMFPSAKNISIPTDRKGGSRCFAYVEFETETEVTDALDRDRELLQGRPLFISKCVREQSQRRTAFKYSTQGENNKLFVRGLPKKLTQEDVENIFKPYECTAVRLVSLKSGQSKGLAYIDFKDKAAAEEALKATDQMDIDGFVITVAISAPPQKRQYDESDLLIPTRHARSRIQLPLVPRSVQTKQTDSVAQGTSKSNEDFRKMLLNKN</sequence>
<keyword evidence="14 21" id="KW-1133">Transmembrane helix</keyword>
<feature type="transmembrane region" description="Helical" evidence="21">
    <location>
        <begin position="161"/>
        <end position="179"/>
    </location>
</feature>
<comment type="pathway">
    <text evidence="4">Protein modification; protein glycosylation.</text>
</comment>
<dbReference type="SMART" id="SM00386">
    <property type="entry name" value="HAT"/>
    <property type="match status" value="6"/>
</dbReference>
<evidence type="ECO:0000256" key="9">
    <source>
        <dbReference type="ARBA" id="ARBA00022692"/>
    </source>
</evidence>
<accession>A0A5N4B765</accession>
<evidence type="ECO:0000256" key="16">
    <source>
        <dbReference type="ARBA" id="ARBA00023180"/>
    </source>
</evidence>
<evidence type="ECO:0000256" key="12">
    <source>
        <dbReference type="ARBA" id="ARBA00022842"/>
    </source>
</evidence>
<feature type="transmembrane region" description="Helical" evidence="21">
    <location>
        <begin position="353"/>
        <end position="375"/>
    </location>
</feature>
<keyword evidence="11" id="KW-0256">Endoplasmic reticulum</keyword>
<evidence type="ECO:0000256" key="6">
    <source>
        <dbReference type="ARBA" id="ARBA00012605"/>
    </source>
</evidence>
<name>A0A5N4B765_PHOPY</name>
<feature type="transmembrane region" description="Helical" evidence="21">
    <location>
        <begin position="111"/>
        <end position="129"/>
    </location>
</feature>
<comment type="caution">
    <text evidence="23">The sequence shown here is derived from an EMBL/GenBank/DDBJ whole genome shotgun (WGS) entry which is preliminary data.</text>
</comment>
<dbReference type="PANTHER" id="PTHR13872">
    <property type="entry name" value="DOLICHYL-DIPHOSPHOOLIGOSACCHARIDE--PROTEIN GLYCOSYLTRANSFERASE SUBUNIT"/>
    <property type="match status" value="1"/>
</dbReference>
<dbReference type="InParanoid" id="A0A5N4B765"/>
<dbReference type="GO" id="GO:0043687">
    <property type="term" value="P:post-translational protein modification"/>
    <property type="evidence" value="ECO:0007669"/>
    <property type="project" value="TreeGrafter"/>
</dbReference>
<keyword evidence="16" id="KW-0325">Glycoprotein</keyword>
<protein>
    <recommendedName>
        <fullName evidence="6">dolichyl-diphosphooligosaccharide--protein glycotransferase</fullName>
        <ecNumber evidence="6">2.4.99.18</ecNumber>
    </recommendedName>
</protein>
<comment type="catalytic activity">
    <reaction evidence="18">
        <text>a di-trans,poly-cis-dolichyl diphosphooligosaccharide + L-asparaginyl-[protein] = N(4)-(oligosaccharide-(1-&gt;4)-N-acetyl-beta-D-glucosaminyl-(1-&gt;4)-N-acetyl-beta-D-glucosaminyl)-L-asparaginyl-[protein] + a di-trans,poly-cis-dolichyl diphosphate + H(+)</text>
        <dbReference type="Rhea" id="RHEA:22980"/>
        <dbReference type="Rhea" id="RHEA-COMP:12804"/>
        <dbReference type="Rhea" id="RHEA-COMP:12805"/>
        <dbReference type="Rhea" id="RHEA-COMP:19506"/>
        <dbReference type="Rhea" id="RHEA-COMP:19509"/>
        <dbReference type="ChEBI" id="CHEBI:15378"/>
        <dbReference type="ChEBI" id="CHEBI:50347"/>
        <dbReference type="ChEBI" id="CHEBI:57497"/>
        <dbReference type="ChEBI" id="CHEBI:57570"/>
        <dbReference type="ChEBI" id="CHEBI:132529"/>
        <dbReference type="EC" id="2.4.99.18"/>
    </reaction>
</comment>
<evidence type="ECO:0000256" key="21">
    <source>
        <dbReference type="SAM" id="Phobius"/>
    </source>
</evidence>
<evidence type="ECO:0000256" key="20">
    <source>
        <dbReference type="SAM" id="MobiDB-lite"/>
    </source>
</evidence>
<dbReference type="InterPro" id="IPR048307">
    <property type="entry name" value="STT3_N"/>
</dbReference>
<evidence type="ECO:0000256" key="4">
    <source>
        <dbReference type="ARBA" id="ARBA00004922"/>
    </source>
</evidence>
<keyword evidence="17" id="KW-0464">Manganese</keyword>
<evidence type="ECO:0000256" key="17">
    <source>
        <dbReference type="ARBA" id="ARBA00023211"/>
    </source>
</evidence>
<evidence type="ECO:0000256" key="3">
    <source>
        <dbReference type="ARBA" id="ARBA00004477"/>
    </source>
</evidence>
<dbReference type="Gene3D" id="1.25.40.10">
    <property type="entry name" value="Tetratricopeptide repeat domain"/>
    <property type="match status" value="2"/>
</dbReference>
<dbReference type="Gene3D" id="3.40.50.12610">
    <property type="match status" value="1"/>
</dbReference>
<dbReference type="InterPro" id="IPR003674">
    <property type="entry name" value="Oligo_trans_STT3"/>
</dbReference>
<dbReference type="InterPro" id="IPR012677">
    <property type="entry name" value="Nucleotide-bd_a/b_plait_sf"/>
</dbReference>
<dbReference type="GO" id="GO:0006396">
    <property type="term" value="P:RNA processing"/>
    <property type="evidence" value="ECO:0007669"/>
    <property type="project" value="InterPro"/>
</dbReference>
<evidence type="ECO:0000256" key="7">
    <source>
        <dbReference type="ARBA" id="ARBA00022676"/>
    </source>
</evidence>
<keyword evidence="24" id="KW-1185">Reference proteome</keyword>
<feature type="transmembrane region" description="Helical" evidence="21">
    <location>
        <begin position="199"/>
        <end position="225"/>
    </location>
</feature>
<reference evidence="23 24" key="1">
    <citation type="journal article" date="2018" name="Elife">
        <title>Firefly genomes illuminate parallel origins of bioluminescence in beetles.</title>
        <authorList>
            <person name="Fallon T.R."/>
            <person name="Lower S.E."/>
            <person name="Chang C.H."/>
            <person name="Bessho-Uehara M."/>
            <person name="Martin G.J."/>
            <person name="Bewick A.J."/>
            <person name="Behringer M."/>
            <person name="Debat H.J."/>
            <person name="Wong I."/>
            <person name="Day J.C."/>
            <person name="Suvorov A."/>
            <person name="Silva C.J."/>
            <person name="Stanger-Hall K.F."/>
            <person name="Hall D.W."/>
            <person name="Schmitz R.J."/>
            <person name="Nelson D.R."/>
            <person name="Lewis S.M."/>
            <person name="Shigenobu S."/>
            <person name="Bybee S.M."/>
            <person name="Larracuente A.M."/>
            <person name="Oba Y."/>
            <person name="Weng J.K."/>
        </authorList>
    </citation>
    <scope>NUCLEOTIDE SEQUENCE [LARGE SCALE GENOMIC DNA]</scope>
    <source>
        <strain evidence="23">1611_PpyrPB1</strain>
        <tissue evidence="23">Whole body</tissue>
    </source>
</reference>
<feature type="transmembrane region" description="Helical" evidence="21">
    <location>
        <begin position="382"/>
        <end position="400"/>
    </location>
</feature>
<evidence type="ECO:0000256" key="10">
    <source>
        <dbReference type="ARBA" id="ARBA00022723"/>
    </source>
</evidence>
<dbReference type="GO" id="GO:0008250">
    <property type="term" value="C:oligosaccharyltransferase complex"/>
    <property type="evidence" value="ECO:0007669"/>
    <property type="project" value="UniProtKB-ARBA"/>
</dbReference>
<feature type="transmembrane region" description="Helical" evidence="21">
    <location>
        <begin position="135"/>
        <end position="154"/>
    </location>
</feature>
<dbReference type="FunFam" id="3.40.50.12610:FF:000001">
    <property type="entry name" value="Dolichyl-diphosphooligosaccharide--protein glycosyltransferase subunit STT3B"/>
    <property type="match status" value="1"/>
</dbReference>
<evidence type="ECO:0000256" key="14">
    <source>
        <dbReference type="ARBA" id="ARBA00022989"/>
    </source>
</evidence>
<dbReference type="GO" id="GO:0003723">
    <property type="term" value="F:RNA binding"/>
    <property type="evidence" value="ECO:0007669"/>
    <property type="project" value="UniProtKB-UniRule"/>
</dbReference>
<feature type="domain" description="RRM" evidence="22">
    <location>
        <begin position="1304"/>
        <end position="1377"/>
    </location>
</feature>
<proteinExistence type="inferred from homology"/>
<dbReference type="GO" id="GO:0004579">
    <property type="term" value="F:dolichyl-diphosphooligosaccharide-protein glycotransferase activity"/>
    <property type="evidence" value="ECO:0007669"/>
    <property type="project" value="UniProtKB-EC"/>
</dbReference>
<dbReference type="GO" id="GO:0005634">
    <property type="term" value="C:nucleus"/>
    <property type="evidence" value="ECO:0007669"/>
    <property type="project" value="UniProtKB-SubCell"/>
</dbReference>
<evidence type="ECO:0000313" key="23">
    <source>
        <dbReference type="EMBL" id="KAB0805383.1"/>
    </source>
</evidence>
<dbReference type="InterPro" id="IPR048999">
    <property type="entry name" value="STT3-PglB_core"/>
</dbReference>
<feature type="transmembrane region" description="Helical" evidence="21">
    <location>
        <begin position="237"/>
        <end position="258"/>
    </location>
</feature>
<keyword evidence="9 21" id="KW-0812">Transmembrane</keyword>
<keyword evidence="15 21" id="KW-0472">Membrane</keyword>
<dbReference type="EC" id="2.4.99.18" evidence="6"/>
<feature type="region of interest" description="Disordered" evidence="20">
    <location>
        <begin position="753"/>
        <end position="779"/>
    </location>
</feature>
<dbReference type="InterPro" id="IPR000504">
    <property type="entry name" value="RRM_dom"/>
</dbReference>
<dbReference type="Pfam" id="PF00076">
    <property type="entry name" value="RRM_1"/>
    <property type="match status" value="2"/>
</dbReference>
<dbReference type="EMBL" id="VVIM01000001">
    <property type="protein sequence ID" value="KAB0805383.1"/>
    <property type="molecule type" value="Genomic_DNA"/>
</dbReference>
<feature type="compositionally biased region" description="Acidic residues" evidence="20">
    <location>
        <begin position="763"/>
        <end position="777"/>
    </location>
</feature>
<feature type="domain" description="RRM" evidence="22">
    <location>
        <begin position="1395"/>
        <end position="1471"/>
    </location>
</feature>
<evidence type="ECO:0000256" key="8">
    <source>
        <dbReference type="ARBA" id="ARBA00022679"/>
    </source>
</evidence>
<evidence type="ECO:0000256" key="19">
    <source>
        <dbReference type="PROSITE-ProRule" id="PRU00176"/>
    </source>
</evidence>
<comment type="cofactor">
    <cofactor evidence="1">
        <name>Mn(2+)</name>
        <dbReference type="ChEBI" id="CHEBI:29035"/>
    </cofactor>
</comment>
<feature type="transmembrane region" description="Helical" evidence="21">
    <location>
        <begin position="294"/>
        <end position="318"/>
    </location>
</feature>
<dbReference type="InterPro" id="IPR035979">
    <property type="entry name" value="RBD_domain_sf"/>
</dbReference>
<keyword evidence="13 19" id="KW-0694">RNA-binding</keyword>
<evidence type="ECO:0000256" key="18">
    <source>
        <dbReference type="ARBA" id="ARBA00048829"/>
    </source>
</evidence>
<feature type="transmembrane region" description="Helical" evidence="21">
    <location>
        <begin position="79"/>
        <end position="99"/>
    </location>
</feature>
<dbReference type="GO" id="GO:0018279">
    <property type="term" value="P:protein N-linked glycosylation via asparagine"/>
    <property type="evidence" value="ECO:0007669"/>
    <property type="project" value="TreeGrafter"/>
</dbReference>
<keyword evidence="8" id="KW-0808">Transferase</keyword>
<comment type="cofactor">
    <cofactor evidence="2">
        <name>Mg(2+)</name>
        <dbReference type="ChEBI" id="CHEBI:18420"/>
    </cofactor>
</comment>
<evidence type="ECO:0000259" key="22">
    <source>
        <dbReference type="PROSITE" id="PS50102"/>
    </source>
</evidence>
<dbReference type="SUPFAM" id="SSF54928">
    <property type="entry name" value="RNA-binding domain, RBD"/>
    <property type="match status" value="2"/>
</dbReference>
<gene>
    <name evidence="23" type="ORF">PPYR_02353</name>
</gene>
<feature type="transmembrane region" description="Helical" evidence="21">
    <location>
        <begin position="479"/>
        <end position="499"/>
    </location>
</feature>
<keyword evidence="7" id="KW-0328">Glycosyltransferase</keyword>
<evidence type="ECO:0000256" key="5">
    <source>
        <dbReference type="ARBA" id="ARBA00010810"/>
    </source>
</evidence>
<dbReference type="InterPro" id="IPR003107">
    <property type="entry name" value="HAT"/>
</dbReference>
<dbReference type="SUPFAM" id="SSF48452">
    <property type="entry name" value="TPR-like"/>
    <property type="match status" value="1"/>
</dbReference>
<dbReference type="Gene3D" id="3.30.70.330">
    <property type="match status" value="2"/>
</dbReference>
<evidence type="ECO:0000256" key="11">
    <source>
        <dbReference type="ARBA" id="ARBA00022824"/>
    </source>
</evidence>
<evidence type="ECO:0000313" key="24">
    <source>
        <dbReference type="Proteomes" id="UP000327044"/>
    </source>
</evidence>
<dbReference type="SMART" id="SM00360">
    <property type="entry name" value="RRM"/>
    <property type="match status" value="2"/>
</dbReference>
<organism evidence="23 24">
    <name type="scientific">Photinus pyralis</name>
    <name type="common">Common eastern firefly</name>
    <name type="synonym">Lampyris pyralis</name>
    <dbReference type="NCBI Taxonomy" id="7054"/>
    <lineage>
        <taxon>Eukaryota</taxon>
        <taxon>Metazoa</taxon>
        <taxon>Ecdysozoa</taxon>
        <taxon>Arthropoda</taxon>
        <taxon>Hexapoda</taxon>
        <taxon>Insecta</taxon>
        <taxon>Pterygota</taxon>
        <taxon>Neoptera</taxon>
        <taxon>Endopterygota</taxon>
        <taxon>Coleoptera</taxon>
        <taxon>Polyphaga</taxon>
        <taxon>Elateriformia</taxon>
        <taxon>Elateroidea</taxon>
        <taxon>Lampyridae</taxon>
        <taxon>Lampyrinae</taxon>
        <taxon>Photinus</taxon>
    </lineage>
</organism>
<evidence type="ECO:0000256" key="1">
    <source>
        <dbReference type="ARBA" id="ARBA00001936"/>
    </source>
</evidence>